<protein>
    <submittedName>
        <fullName evidence="1">Uncharacterized protein</fullName>
    </submittedName>
</protein>
<dbReference type="RefSeq" id="YP_010676602.1">
    <property type="nucleotide sequence ID" value="NC_071014.1"/>
</dbReference>
<evidence type="ECO:0000313" key="1">
    <source>
        <dbReference type="EMBL" id="AYQ99247.1"/>
    </source>
</evidence>
<sequence>MELDEFEAPELDRVDSKSALDFTYWALTYVDFSYPRNAPLTPHSGEEDQSEAMMQAIHFASSQVNLRLQTADVAKFKKYCLRKPVSFERCIRDRGGIMFKGNNVCISLGDSKRIMEYLDDSFVIRYLSKTEMNPDVWECTRIPDMIYL</sequence>
<dbReference type="KEGG" id="vg:77952963"/>
<keyword evidence="2" id="KW-1185">Reference proteome</keyword>
<gene>
    <name evidence="1" type="primary">27</name>
    <name evidence="1" type="ORF">PBI_CANTARE_27</name>
</gene>
<reference evidence="1 2" key="1">
    <citation type="submission" date="2018-10" db="EMBL/GenBank/DDBJ databases">
        <authorList>
            <person name="Zack K."/>
            <person name="Garlena R.A."/>
            <person name="Russell D.A."/>
            <person name="Pope W.H."/>
            <person name="Jacobs-Sera D."/>
            <person name="Hatfull G.F."/>
        </authorList>
    </citation>
    <scope>NUCLEOTIDE SEQUENCE [LARGE SCALE GENOMIC DNA]</scope>
</reference>
<organism evidence="1 2">
    <name type="scientific">Brevibacterium phage Cantare</name>
    <dbReference type="NCBI Taxonomy" id="2338395"/>
    <lineage>
        <taxon>Viruses</taxon>
        <taxon>Duplodnaviria</taxon>
        <taxon>Heunggongvirae</taxon>
        <taxon>Uroviricota</taxon>
        <taxon>Caudoviricetes</taxon>
        <taxon>Cantarevirus</taxon>
        <taxon>Cantarevirus cantare</taxon>
    </lineage>
</organism>
<evidence type="ECO:0000313" key="2">
    <source>
        <dbReference type="Proteomes" id="UP000279277"/>
    </source>
</evidence>
<accession>A0A3G3LZ14</accession>
<name>A0A3G3LZ14_9CAUD</name>
<dbReference type="GeneID" id="77952963"/>
<dbReference type="Proteomes" id="UP000279277">
    <property type="component" value="Segment"/>
</dbReference>
<dbReference type="EMBL" id="MK016493">
    <property type="protein sequence ID" value="AYQ99247.1"/>
    <property type="molecule type" value="Genomic_DNA"/>
</dbReference>
<proteinExistence type="predicted"/>